<protein>
    <submittedName>
        <fullName evidence="1">Uncharacterized protein</fullName>
    </submittedName>
</protein>
<reference evidence="2" key="1">
    <citation type="submission" date="2017-09" db="EMBL/GenBank/DDBJ databases">
        <title>Depth-based differentiation of microbial function through sediment-hosted aquifers and enrichment of novel symbionts in the deep terrestrial subsurface.</title>
        <authorList>
            <person name="Probst A.J."/>
            <person name="Ladd B."/>
            <person name="Jarett J.K."/>
            <person name="Geller-Mcgrath D.E."/>
            <person name="Sieber C.M.K."/>
            <person name="Emerson J.B."/>
            <person name="Anantharaman K."/>
            <person name="Thomas B.C."/>
            <person name="Malmstrom R."/>
            <person name="Stieglmeier M."/>
            <person name="Klingl A."/>
            <person name="Woyke T."/>
            <person name="Ryan C.M."/>
            <person name="Banfield J.F."/>
        </authorList>
    </citation>
    <scope>NUCLEOTIDE SEQUENCE [LARGE SCALE GENOMIC DNA]</scope>
</reference>
<comment type="caution">
    <text evidence="1">The sequence shown here is derived from an EMBL/GenBank/DDBJ whole genome shotgun (WGS) entry which is preliminary data.</text>
</comment>
<evidence type="ECO:0000313" key="2">
    <source>
        <dbReference type="Proteomes" id="UP000229056"/>
    </source>
</evidence>
<organism evidence="1 2">
    <name type="scientific">Candidatus Buchananbacteria bacterium CG10_big_fil_rev_8_21_14_0_10_33_19</name>
    <dbReference type="NCBI Taxonomy" id="1974525"/>
    <lineage>
        <taxon>Bacteria</taxon>
        <taxon>Candidatus Buchananiibacteriota</taxon>
    </lineage>
</organism>
<dbReference type="EMBL" id="PEZY01000012">
    <property type="protein sequence ID" value="PIS05750.1"/>
    <property type="molecule type" value="Genomic_DNA"/>
</dbReference>
<dbReference type="AlphaFoldDB" id="A0A2H0W529"/>
<proteinExistence type="predicted"/>
<name>A0A2H0W529_9BACT</name>
<accession>A0A2H0W529</accession>
<sequence length="223" mass="25242">MTETKFDIIQHLKDSMESGCKNLHNTRIYRVIRTLLSLLKLRKERGYGTGVAIHAFDILDNSFNRPKPICDLNEITGIALMFHELTDEQAKTVEEYLTNLLPVHQSLEVFIANKLKSSTESISMPKYDGNDLYVLQHNAEQTALSSYNTENFQLNSNGSCSMEQLKTIIEEFCTEYGFGDFSESAIGDCYNAANNDENILITVTDTFGGNFLISTSYQDYGRK</sequence>
<evidence type="ECO:0000313" key="1">
    <source>
        <dbReference type="EMBL" id="PIS05750.1"/>
    </source>
</evidence>
<dbReference type="Proteomes" id="UP000229056">
    <property type="component" value="Unassembled WGS sequence"/>
</dbReference>
<gene>
    <name evidence="1" type="ORF">COT80_03180</name>
</gene>